<gene>
    <name evidence="1" type="ORF">RF11_01525</name>
</gene>
<evidence type="ECO:0000313" key="2">
    <source>
        <dbReference type="Proteomes" id="UP000031668"/>
    </source>
</evidence>
<proteinExistence type="predicted"/>
<accession>A0A0C2MNZ2</accession>
<dbReference type="EMBL" id="JWZT01002658">
    <property type="protein sequence ID" value="KII68961.1"/>
    <property type="molecule type" value="Genomic_DNA"/>
</dbReference>
<name>A0A0C2MNZ2_THEKT</name>
<organism evidence="1 2">
    <name type="scientific">Thelohanellus kitauei</name>
    <name type="common">Myxosporean</name>
    <dbReference type="NCBI Taxonomy" id="669202"/>
    <lineage>
        <taxon>Eukaryota</taxon>
        <taxon>Metazoa</taxon>
        <taxon>Cnidaria</taxon>
        <taxon>Myxozoa</taxon>
        <taxon>Myxosporea</taxon>
        <taxon>Bivalvulida</taxon>
        <taxon>Platysporina</taxon>
        <taxon>Myxobolidae</taxon>
        <taxon>Thelohanellus</taxon>
    </lineage>
</organism>
<evidence type="ECO:0000313" key="1">
    <source>
        <dbReference type="EMBL" id="KII68961.1"/>
    </source>
</evidence>
<protein>
    <submittedName>
        <fullName evidence="1">Uncharacterized protein</fullName>
    </submittedName>
</protein>
<dbReference type="Proteomes" id="UP000031668">
    <property type="component" value="Unassembled WGS sequence"/>
</dbReference>
<reference evidence="1 2" key="1">
    <citation type="journal article" date="2014" name="Genome Biol. Evol.">
        <title>The genome of the myxosporean Thelohanellus kitauei shows adaptations to nutrient acquisition within its fish host.</title>
        <authorList>
            <person name="Yang Y."/>
            <person name="Xiong J."/>
            <person name="Zhou Z."/>
            <person name="Huo F."/>
            <person name="Miao W."/>
            <person name="Ran C."/>
            <person name="Liu Y."/>
            <person name="Zhang J."/>
            <person name="Feng J."/>
            <person name="Wang M."/>
            <person name="Wang M."/>
            <person name="Wang L."/>
            <person name="Yao B."/>
        </authorList>
    </citation>
    <scope>NUCLEOTIDE SEQUENCE [LARGE SCALE GENOMIC DNA]</scope>
    <source>
        <strain evidence="1">Wuqing</strain>
    </source>
</reference>
<sequence>MTVKLNYEDSVNKTDVKNETLIFHLKHIRKPCYDFLMIGRDPLKIFRIKIHIILSLGNPDIIFTEYNFVVTSITKDKLYALKDRNNLLKILLYVSTYSLKLFYGIFSTMNISEHNFKRHKYQRYSCVAVMHLSQVVYLKYKNLESADHNYSTTVLVEIKIVNKISNELLLEVNMTGWRTECISLHETHLMAAYFIYDPYWTEFNLEMMIMDVTYQTIEYSEMLIRNGTLNSSNNVDFRLINVIFEPFLPYMFQNIYDYNFLLRNTWIPLLKYKTIVYHCNYNGTAMILTEYVFKGTTIKNSLESESRVLKDNELLIPVKENIRIIQKCKTSAYDLKTSQN</sequence>
<dbReference type="AlphaFoldDB" id="A0A0C2MNZ2"/>
<comment type="caution">
    <text evidence="1">The sequence shown here is derived from an EMBL/GenBank/DDBJ whole genome shotgun (WGS) entry which is preliminary data.</text>
</comment>
<keyword evidence="2" id="KW-1185">Reference proteome</keyword>